<evidence type="ECO:0000313" key="4">
    <source>
        <dbReference type="Proteomes" id="UP000318422"/>
    </source>
</evidence>
<dbReference type="SMART" id="SM00460">
    <property type="entry name" value="TGc"/>
    <property type="match status" value="1"/>
</dbReference>
<dbReference type="InterPro" id="IPR038765">
    <property type="entry name" value="Papain-like_cys_pep_sf"/>
</dbReference>
<dbReference type="EMBL" id="BJNV01000040">
    <property type="protein sequence ID" value="GEC96303.1"/>
    <property type="molecule type" value="Genomic_DNA"/>
</dbReference>
<dbReference type="RefSeq" id="WP_141352478.1">
    <property type="nucleotide sequence ID" value="NZ_BJNV01000040.1"/>
</dbReference>
<comment type="caution">
    <text evidence="3">The sequence shown here is derived from an EMBL/GenBank/DDBJ whole genome shotgun (WGS) entry which is preliminary data.</text>
</comment>
<dbReference type="Pfam" id="PF08379">
    <property type="entry name" value="Bact_transglu_N"/>
    <property type="match status" value="1"/>
</dbReference>
<dbReference type="InterPro" id="IPR002931">
    <property type="entry name" value="Transglutaminase-like"/>
</dbReference>
<reference evidence="3 4" key="1">
    <citation type="submission" date="2019-06" db="EMBL/GenBank/DDBJ databases">
        <title>Whole genome shotgun sequence of Zoogloea ramigera NBRC 15342.</title>
        <authorList>
            <person name="Hosoyama A."/>
            <person name="Uohara A."/>
            <person name="Ohji S."/>
            <person name="Ichikawa N."/>
        </authorList>
    </citation>
    <scope>NUCLEOTIDE SEQUENCE [LARGE SCALE GENOMIC DNA]</scope>
    <source>
        <strain evidence="3 4">NBRC 15342</strain>
    </source>
</reference>
<dbReference type="PANTHER" id="PTHR33490">
    <property type="entry name" value="BLR5614 PROTEIN-RELATED"/>
    <property type="match status" value="1"/>
</dbReference>
<dbReference type="OrthoDB" id="5438043at2"/>
<feature type="region of interest" description="Disordered" evidence="1">
    <location>
        <begin position="307"/>
        <end position="338"/>
    </location>
</feature>
<name>A0A4Y4CYA7_ZOORA</name>
<protein>
    <submittedName>
        <fullName evidence="3">Transglutaminase</fullName>
    </submittedName>
</protein>
<evidence type="ECO:0000313" key="3">
    <source>
        <dbReference type="EMBL" id="GEC96303.1"/>
    </source>
</evidence>
<gene>
    <name evidence="3" type="ORF">ZRA01_23760</name>
</gene>
<evidence type="ECO:0000259" key="2">
    <source>
        <dbReference type="SMART" id="SM00460"/>
    </source>
</evidence>
<dbReference type="Gene3D" id="3.10.620.30">
    <property type="match status" value="1"/>
</dbReference>
<dbReference type="SUPFAM" id="SSF54001">
    <property type="entry name" value="Cysteine proteinases"/>
    <property type="match status" value="1"/>
</dbReference>
<dbReference type="Proteomes" id="UP000318422">
    <property type="component" value="Unassembled WGS sequence"/>
</dbReference>
<organism evidence="3 4">
    <name type="scientific">Zoogloea ramigera</name>
    <dbReference type="NCBI Taxonomy" id="350"/>
    <lineage>
        <taxon>Bacteria</taxon>
        <taxon>Pseudomonadati</taxon>
        <taxon>Pseudomonadota</taxon>
        <taxon>Betaproteobacteria</taxon>
        <taxon>Rhodocyclales</taxon>
        <taxon>Zoogloeaceae</taxon>
        <taxon>Zoogloea</taxon>
    </lineage>
</organism>
<dbReference type="InterPro" id="IPR013589">
    <property type="entry name" value="Bac_transglu_N"/>
</dbReference>
<evidence type="ECO:0000256" key="1">
    <source>
        <dbReference type="SAM" id="MobiDB-lite"/>
    </source>
</evidence>
<proteinExistence type="predicted"/>
<sequence length="338" mass="37038">MSQSVAYIVIHETEYPHCGVPVSLAQHLLHLIPRALPHQLRASAGITIAPDVGRLTHGEDAFGNPVTWLSLDTPHDGLLVRAESHVTVVRRALPAPADSPPWESVREAFMYRPEPHSRERLDAERYLYASPRVPRDAALADFARQAFTPGLALLAGAKALMDLIFKTFTFDAEATEVNTPVHDVLKRKRGVCQDFAHLMIAALRSIGLPARYMSGYLLTDPPPGKPRLVGADASHAWVAVWCPGHGWIEYDPTNGIQPDLRHVTLGWGRDFQDVSPLRGVILGGLAQTPEVRVTVMPEAEWVERQAQLEKAQAEARAKPRAKAPAKLPAAPDVEAPEG</sequence>
<keyword evidence="4" id="KW-1185">Reference proteome</keyword>
<accession>A0A4Y4CYA7</accession>
<dbReference type="PANTHER" id="PTHR33490:SF7">
    <property type="entry name" value="BLR2979 PROTEIN"/>
    <property type="match status" value="1"/>
</dbReference>
<feature type="domain" description="Transglutaminase-like" evidence="2">
    <location>
        <begin position="184"/>
        <end position="254"/>
    </location>
</feature>
<feature type="compositionally biased region" description="Basic and acidic residues" evidence="1">
    <location>
        <begin position="307"/>
        <end position="317"/>
    </location>
</feature>
<dbReference type="AlphaFoldDB" id="A0A4Y4CYA7"/>
<dbReference type="Pfam" id="PF01841">
    <property type="entry name" value="Transglut_core"/>
    <property type="match status" value="1"/>
</dbReference>